<organism evidence="1 2">
    <name type="scientific">Eumeta variegata</name>
    <name type="common">Bagworm moth</name>
    <name type="synonym">Eumeta japonica</name>
    <dbReference type="NCBI Taxonomy" id="151549"/>
    <lineage>
        <taxon>Eukaryota</taxon>
        <taxon>Metazoa</taxon>
        <taxon>Ecdysozoa</taxon>
        <taxon>Arthropoda</taxon>
        <taxon>Hexapoda</taxon>
        <taxon>Insecta</taxon>
        <taxon>Pterygota</taxon>
        <taxon>Neoptera</taxon>
        <taxon>Endopterygota</taxon>
        <taxon>Lepidoptera</taxon>
        <taxon>Glossata</taxon>
        <taxon>Ditrysia</taxon>
        <taxon>Tineoidea</taxon>
        <taxon>Psychidae</taxon>
        <taxon>Oiketicinae</taxon>
        <taxon>Eumeta</taxon>
    </lineage>
</organism>
<proteinExistence type="predicted"/>
<name>A0A4C1YH33_EUMVA</name>
<protein>
    <submittedName>
        <fullName evidence="1">Uncharacterized protein</fullName>
    </submittedName>
</protein>
<dbReference type="OrthoDB" id="7487383at2759"/>
<sequence length="110" mass="12611">MPTIKITDRKRVSTALEKIDTPLLSKIPDNIRTTDKIDSAIGALTSHIKTVVEKCERRVPTSSDRRKFPPDILELIRVKNVALRRASAYPTPEYRSRERALQLEMKARVQ</sequence>
<evidence type="ECO:0000313" key="1">
    <source>
        <dbReference type="EMBL" id="GBP73949.1"/>
    </source>
</evidence>
<dbReference type="AlphaFoldDB" id="A0A4C1YH33"/>
<reference evidence="1 2" key="1">
    <citation type="journal article" date="2019" name="Commun. Biol.">
        <title>The bagworm genome reveals a unique fibroin gene that provides high tensile strength.</title>
        <authorList>
            <person name="Kono N."/>
            <person name="Nakamura H."/>
            <person name="Ohtoshi R."/>
            <person name="Tomita M."/>
            <person name="Numata K."/>
            <person name="Arakawa K."/>
        </authorList>
    </citation>
    <scope>NUCLEOTIDE SEQUENCE [LARGE SCALE GENOMIC DNA]</scope>
</reference>
<keyword evidence="2" id="KW-1185">Reference proteome</keyword>
<dbReference type="EMBL" id="BGZK01001193">
    <property type="protein sequence ID" value="GBP73949.1"/>
    <property type="molecule type" value="Genomic_DNA"/>
</dbReference>
<evidence type="ECO:0000313" key="2">
    <source>
        <dbReference type="Proteomes" id="UP000299102"/>
    </source>
</evidence>
<dbReference type="Proteomes" id="UP000299102">
    <property type="component" value="Unassembled WGS sequence"/>
</dbReference>
<gene>
    <name evidence="1" type="ORF">EVAR_56107_1</name>
</gene>
<accession>A0A4C1YH33</accession>
<comment type="caution">
    <text evidence="1">The sequence shown here is derived from an EMBL/GenBank/DDBJ whole genome shotgun (WGS) entry which is preliminary data.</text>
</comment>